<gene>
    <name evidence="1" type="ORF">METZ01_LOCUS457173</name>
</gene>
<accession>A0A383A9T1</accession>
<protein>
    <submittedName>
        <fullName evidence="1">Uncharacterized protein</fullName>
    </submittedName>
</protein>
<sequence>IMILIPLKEGNMIRDAFSNWDKNSRYHLMEDKEAWELMGREYFKVEYSGVDQIKIICESAYRLISGVEDNFLPVCEMHDEDARVAMLNHMGRESCTMPAPMINELVGAIQNSVQKVEDGGIEETYNDVLLVEKSKLLRKSWYKFFGNEIIRKYADDGGAITSLNQMFEGGILPKALRIDTLRNTPRSEALLTPTQHAVVEICTNLRAAWNRVETRLSQPKFYRFISMSAPIDIRDQLRGYDPKTGIGDGPYM</sequence>
<feature type="non-terminal residue" evidence="1">
    <location>
        <position position="252"/>
    </location>
</feature>
<proteinExistence type="predicted"/>
<dbReference type="AlphaFoldDB" id="A0A383A9T1"/>
<reference evidence="1" key="1">
    <citation type="submission" date="2018-05" db="EMBL/GenBank/DDBJ databases">
        <authorList>
            <person name="Lanie J.A."/>
            <person name="Ng W.-L."/>
            <person name="Kazmierczak K.M."/>
            <person name="Andrzejewski T.M."/>
            <person name="Davidsen T.M."/>
            <person name="Wayne K.J."/>
            <person name="Tettelin H."/>
            <person name="Glass J.I."/>
            <person name="Rusch D."/>
            <person name="Podicherti R."/>
            <person name="Tsui H.-C.T."/>
            <person name="Winkler M.E."/>
        </authorList>
    </citation>
    <scope>NUCLEOTIDE SEQUENCE</scope>
</reference>
<organism evidence="1">
    <name type="scientific">marine metagenome</name>
    <dbReference type="NCBI Taxonomy" id="408172"/>
    <lineage>
        <taxon>unclassified sequences</taxon>
        <taxon>metagenomes</taxon>
        <taxon>ecological metagenomes</taxon>
    </lineage>
</organism>
<feature type="non-terminal residue" evidence="1">
    <location>
        <position position="1"/>
    </location>
</feature>
<dbReference type="EMBL" id="UINC01190251">
    <property type="protein sequence ID" value="SVE04319.1"/>
    <property type="molecule type" value="Genomic_DNA"/>
</dbReference>
<name>A0A383A9T1_9ZZZZ</name>
<evidence type="ECO:0000313" key="1">
    <source>
        <dbReference type="EMBL" id="SVE04319.1"/>
    </source>
</evidence>